<dbReference type="EMBL" id="JAUHHC010000001">
    <property type="protein sequence ID" value="MDN3919416.1"/>
    <property type="molecule type" value="Genomic_DNA"/>
</dbReference>
<gene>
    <name evidence="3" type="ORF">QWJ38_03885</name>
</gene>
<dbReference type="Proteomes" id="UP001228044">
    <property type="component" value="Unassembled WGS sequence"/>
</dbReference>
<dbReference type="InterPro" id="IPR013424">
    <property type="entry name" value="Ice-binding_C"/>
</dbReference>
<dbReference type="Pfam" id="PF07589">
    <property type="entry name" value="PEP-CTERM"/>
    <property type="match status" value="1"/>
</dbReference>
<feature type="signal peptide" evidence="1">
    <location>
        <begin position="1"/>
        <end position="21"/>
    </location>
</feature>
<dbReference type="NCBIfam" id="TIGR02595">
    <property type="entry name" value="PEP_CTERM"/>
    <property type="match status" value="1"/>
</dbReference>
<name>A0ABT8DN46_9BURK</name>
<feature type="chain" id="PRO_5045880634" evidence="1">
    <location>
        <begin position="22"/>
        <end position="195"/>
    </location>
</feature>
<keyword evidence="1" id="KW-0732">Signal</keyword>
<evidence type="ECO:0000259" key="2">
    <source>
        <dbReference type="Pfam" id="PF07589"/>
    </source>
</evidence>
<organism evidence="3 4">
    <name type="scientific">Roseateles violae</name>
    <dbReference type="NCBI Taxonomy" id="3058042"/>
    <lineage>
        <taxon>Bacteria</taxon>
        <taxon>Pseudomonadati</taxon>
        <taxon>Pseudomonadota</taxon>
        <taxon>Betaproteobacteria</taxon>
        <taxon>Burkholderiales</taxon>
        <taxon>Sphaerotilaceae</taxon>
        <taxon>Roseateles</taxon>
    </lineage>
</organism>
<evidence type="ECO:0000256" key="1">
    <source>
        <dbReference type="SAM" id="SignalP"/>
    </source>
</evidence>
<reference evidence="3 4" key="1">
    <citation type="submission" date="2023-06" db="EMBL/GenBank/DDBJ databases">
        <title>Pelomonas sp. PFR6 16S ribosomal RNA gene Genome sequencing and assembly.</title>
        <authorList>
            <person name="Woo H."/>
        </authorList>
    </citation>
    <scope>NUCLEOTIDE SEQUENCE [LARGE SCALE GENOMIC DNA]</scope>
    <source>
        <strain evidence="3 4">PFR6</strain>
    </source>
</reference>
<accession>A0ABT8DN46</accession>
<sequence length="195" mass="19980">MNKKVCIALSAVLAMALGQNAAAKNSDELPTAGSPACGLTSTSVAFSDCAGSFSGNLGGSLTTGQIELLNSEFGAQGFQYQSQMLYSKSDAADFGVFSDNGKDLSLSFDNGAKATGLFVIGLKQANRYSFYLFDGGTAGIGEIKLGGQFGDLGHAVYIGNALSVVPQAVPEPQSYALLLAGLGAIGFIARRRARG</sequence>
<dbReference type="RefSeq" id="WP_290357719.1">
    <property type="nucleotide sequence ID" value="NZ_JAUHHC010000001.1"/>
</dbReference>
<proteinExistence type="predicted"/>
<feature type="domain" description="Ice-binding protein C-terminal" evidence="2">
    <location>
        <begin position="168"/>
        <end position="192"/>
    </location>
</feature>
<protein>
    <submittedName>
        <fullName evidence="3">PEP-CTERM sorting domain-containing protein</fullName>
    </submittedName>
</protein>
<evidence type="ECO:0000313" key="3">
    <source>
        <dbReference type="EMBL" id="MDN3919416.1"/>
    </source>
</evidence>
<evidence type="ECO:0000313" key="4">
    <source>
        <dbReference type="Proteomes" id="UP001228044"/>
    </source>
</evidence>
<keyword evidence="4" id="KW-1185">Reference proteome</keyword>
<comment type="caution">
    <text evidence="3">The sequence shown here is derived from an EMBL/GenBank/DDBJ whole genome shotgun (WGS) entry which is preliminary data.</text>
</comment>